<dbReference type="AlphaFoldDB" id="A0A3M0M0I2"/>
<comment type="caution">
    <text evidence="1">The sequence shown here is derived from an EMBL/GenBank/DDBJ whole genome shotgun (WGS) entry which is preliminary data.</text>
</comment>
<proteinExistence type="predicted"/>
<evidence type="ECO:0000313" key="2">
    <source>
        <dbReference type="Proteomes" id="UP000273516"/>
    </source>
</evidence>
<dbReference type="Pfam" id="PF06627">
    <property type="entry name" value="DUF1153"/>
    <property type="match status" value="1"/>
</dbReference>
<name>A0A3M0M0I2_9RHOB</name>
<dbReference type="RefSeq" id="WP_122114327.1">
    <property type="nucleotide sequence ID" value="NZ_QOKZ01000014.1"/>
</dbReference>
<accession>A0A3M0M0I2</accession>
<dbReference type="Gene3D" id="1.10.10.10">
    <property type="entry name" value="Winged helix-like DNA-binding domain superfamily/Winged helix DNA-binding domain"/>
    <property type="match status" value="1"/>
</dbReference>
<dbReference type="SUPFAM" id="SSF48295">
    <property type="entry name" value="TrpR-like"/>
    <property type="match status" value="1"/>
</dbReference>
<sequence length="88" mass="10079">MKKKDRPRTATLPDGRILTVADLPPSSTRWVASRKEIIVNAVAYELISRDEALRRYGLTVEEFDSWCRALIDHGPAALKVTLLQRFRK</sequence>
<organism evidence="1 2">
    <name type="scientific">Paracoccus alkanivorans</name>
    <dbReference type="NCBI Taxonomy" id="2116655"/>
    <lineage>
        <taxon>Bacteria</taxon>
        <taxon>Pseudomonadati</taxon>
        <taxon>Pseudomonadota</taxon>
        <taxon>Alphaproteobacteria</taxon>
        <taxon>Rhodobacterales</taxon>
        <taxon>Paracoccaceae</taxon>
        <taxon>Paracoccus</taxon>
    </lineage>
</organism>
<dbReference type="EMBL" id="QOKZ01000014">
    <property type="protein sequence ID" value="RMC30981.1"/>
    <property type="molecule type" value="Genomic_DNA"/>
</dbReference>
<dbReference type="GO" id="GO:0043565">
    <property type="term" value="F:sequence-specific DNA binding"/>
    <property type="evidence" value="ECO:0007669"/>
    <property type="project" value="InterPro"/>
</dbReference>
<dbReference type="Proteomes" id="UP000273516">
    <property type="component" value="Unassembled WGS sequence"/>
</dbReference>
<dbReference type="OrthoDB" id="9796775at2"/>
<gene>
    <name evidence="1" type="ORF">C9E81_21045</name>
</gene>
<protein>
    <submittedName>
        <fullName evidence="1">DUF1153 domain-containing protein</fullName>
    </submittedName>
</protein>
<dbReference type="InterPro" id="IPR010921">
    <property type="entry name" value="Trp_repressor/repl_initiator"/>
</dbReference>
<keyword evidence="2" id="KW-1185">Reference proteome</keyword>
<dbReference type="InterPro" id="IPR036388">
    <property type="entry name" value="WH-like_DNA-bd_sf"/>
</dbReference>
<evidence type="ECO:0000313" key="1">
    <source>
        <dbReference type="EMBL" id="RMC30981.1"/>
    </source>
</evidence>
<dbReference type="InterPro" id="IPR009534">
    <property type="entry name" value="DUF1153"/>
</dbReference>
<reference evidence="1 2" key="1">
    <citation type="submission" date="2018-07" db="EMBL/GenBank/DDBJ databases">
        <authorList>
            <person name="Zhang Y."/>
            <person name="Wang L."/>
            <person name="Ma S."/>
        </authorList>
    </citation>
    <scope>NUCLEOTIDE SEQUENCE [LARGE SCALE GENOMIC DNA]</scope>
    <source>
        <strain evidence="1 2">4-2</strain>
    </source>
</reference>